<organism evidence="5 6">
    <name type="scientific">Candidatus Avelusimicrobium gallicola</name>
    <dbReference type="NCBI Taxonomy" id="2562704"/>
    <lineage>
        <taxon>Bacteria</taxon>
        <taxon>Pseudomonadati</taxon>
        <taxon>Elusimicrobiota</taxon>
        <taxon>Elusimicrobia</taxon>
        <taxon>Elusimicrobiales</taxon>
        <taxon>Elusimicrobiaceae</taxon>
        <taxon>Candidatus Avelusimicrobium</taxon>
    </lineage>
</organism>
<dbReference type="CDD" id="cd04496">
    <property type="entry name" value="SSB_OBF"/>
    <property type="match status" value="1"/>
</dbReference>
<keyword evidence="6" id="KW-1185">Reference proteome</keyword>
<dbReference type="GO" id="GO:0009295">
    <property type="term" value="C:nucleoid"/>
    <property type="evidence" value="ECO:0007669"/>
    <property type="project" value="TreeGrafter"/>
</dbReference>
<dbReference type="OrthoDB" id="9809878at2"/>
<evidence type="ECO:0000256" key="2">
    <source>
        <dbReference type="HAMAP-Rule" id="MF_00984"/>
    </source>
</evidence>
<dbReference type="EMBL" id="NFJD01000001">
    <property type="protein sequence ID" value="OUO57355.1"/>
    <property type="molecule type" value="Genomic_DNA"/>
</dbReference>
<dbReference type="Proteomes" id="UP000196368">
    <property type="component" value="Unassembled WGS sequence"/>
</dbReference>
<dbReference type="SUPFAM" id="SSF50249">
    <property type="entry name" value="Nucleic acid-binding proteins"/>
    <property type="match status" value="1"/>
</dbReference>
<gene>
    <name evidence="5" type="ORF">B5F75_00860</name>
</gene>
<feature type="region of interest" description="Disordered" evidence="4">
    <location>
        <begin position="123"/>
        <end position="147"/>
    </location>
</feature>
<dbReference type="PANTHER" id="PTHR10302:SF27">
    <property type="entry name" value="SINGLE-STRANDED DNA-BINDING PROTEIN"/>
    <property type="match status" value="1"/>
</dbReference>
<name>A0A1Y4DEM4_9BACT</name>
<evidence type="ECO:0000313" key="6">
    <source>
        <dbReference type="Proteomes" id="UP000196368"/>
    </source>
</evidence>
<comment type="subunit">
    <text evidence="2">Homotetramer.</text>
</comment>
<dbReference type="GO" id="GO:0003697">
    <property type="term" value="F:single-stranded DNA binding"/>
    <property type="evidence" value="ECO:0007669"/>
    <property type="project" value="UniProtKB-UniRule"/>
</dbReference>
<dbReference type="GO" id="GO:0006260">
    <property type="term" value="P:DNA replication"/>
    <property type="evidence" value="ECO:0007669"/>
    <property type="project" value="InterPro"/>
</dbReference>
<proteinExistence type="inferred from homology"/>
<reference evidence="6" key="1">
    <citation type="submission" date="2017-04" db="EMBL/GenBank/DDBJ databases">
        <title>Function of individual gut microbiota members based on whole genome sequencing of pure cultures obtained from chicken caecum.</title>
        <authorList>
            <person name="Medvecky M."/>
            <person name="Cejkova D."/>
            <person name="Polansky O."/>
            <person name="Karasova D."/>
            <person name="Kubasova T."/>
            <person name="Cizek A."/>
            <person name="Rychlik I."/>
        </authorList>
    </citation>
    <scope>NUCLEOTIDE SEQUENCE [LARGE SCALE GENOMIC DNA]</scope>
    <source>
        <strain evidence="6">An273</strain>
    </source>
</reference>
<comment type="caution">
    <text evidence="5">The sequence shown here is derived from an EMBL/GenBank/DDBJ whole genome shotgun (WGS) entry which is preliminary data.</text>
</comment>
<dbReference type="PANTHER" id="PTHR10302">
    <property type="entry name" value="SINGLE-STRANDED DNA-BINDING PROTEIN"/>
    <property type="match status" value="1"/>
</dbReference>
<dbReference type="AlphaFoldDB" id="A0A1Y4DEM4"/>
<accession>A0A1Y4DEM4</accession>
<protein>
    <recommendedName>
        <fullName evidence="2 3">Single-stranded DNA-binding protein</fullName>
        <shortName evidence="2">SSB</shortName>
    </recommendedName>
</protein>
<evidence type="ECO:0000313" key="5">
    <source>
        <dbReference type="EMBL" id="OUO57355.1"/>
    </source>
</evidence>
<comment type="caution">
    <text evidence="2">Lacks conserved residue(s) required for the propagation of feature annotation.</text>
</comment>
<keyword evidence="1 2" id="KW-0238">DNA-binding</keyword>
<dbReference type="Gene3D" id="2.40.50.140">
    <property type="entry name" value="Nucleic acid-binding proteins"/>
    <property type="match status" value="1"/>
</dbReference>
<dbReference type="InterPro" id="IPR000424">
    <property type="entry name" value="Primosome_PriB/ssb"/>
</dbReference>
<evidence type="ECO:0000256" key="1">
    <source>
        <dbReference type="ARBA" id="ARBA00023125"/>
    </source>
</evidence>
<evidence type="ECO:0000256" key="3">
    <source>
        <dbReference type="RuleBase" id="RU000524"/>
    </source>
</evidence>
<dbReference type="InterPro" id="IPR012340">
    <property type="entry name" value="NA-bd_OB-fold"/>
</dbReference>
<evidence type="ECO:0000256" key="4">
    <source>
        <dbReference type="SAM" id="MobiDB-lite"/>
    </source>
</evidence>
<sequence length="147" mass="16228">MSAQIKLPEQNLVLLVGRLTRDPNVSFTQKGQAVCRCDIAVNRRYLDATTNEWKDDTVFVPVVVWGAAAERCKDRVKKGTPVQVEGRLTSSEYTDKNTGQTRKSLQVTARRIQILESGAAASYNQDAAPAAKDDVPTTDVMEDDVPF</sequence>
<dbReference type="NCBIfam" id="TIGR00621">
    <property type="entry name" value="ssb"/>
    <property type="match status" value="1"/>
</dbReference>
<dbReference type="InterPro" id="IPR011344">
    <property type="entry name" value="ssDNA-bd"/>
</dbReference>
<dbReference type="PROSITE" id="PS50935">
    <property type="entry name" value="SSB"/>
    <property type="match status" value="1"/>
</dbReference>
<dbReference type="RefSeq" id="WP_087286504.1">
    <property type="nucleotide sequence ID" value="NZ_NFJD01000001.1"/>
</dbReference>
<dbReference type="Pfam" id="PF00436">
    <property type="entry name" value="SSB"/>
    <property type="match status" value="1"/>
</dbReference>
<dbReference type="HAMAP" id="MF_00984">
    <property type="entry name" value="SSB"/>
    <property type="match status" value="1"/>
</dbReference>